<gene>
    <name evidence="1" type="ORF">NDU88_006761</name>
</gene>
<keyword evidence="2" id="KW-1185">Reference proteome</keyword>
<proteinExistence type="predicted"/>
<protein>
    <submittedName>
        <fullName evidence="1">Uncharacterized protein</fullName>
    </submittedName>
</protein>
<evidence type="ECO:0000313" key="2">
    <source>
        <dbReference type="Proteomes" id="UP001066276"/>
    </source>
</evidence>
<accession>A0AAV7WEI2</accession>
<organism evidence="1 2">
    <name type="scientific">Pleurodeles waltl</name>
    <name type="common">Iberian ribbed newt</name>
    <dbReference type="NCBI Taxonomy" id="8319"/>
    <lineage>
        <taxon>Eukaryota</taxon>
        <taxon>Metazoa</taxon>
        <taxon>Chordata</taxon>
        <taxon>Craniata</taxon>
        <taxon>Vertebrata</taxon>
        <taxon>Euteleostomi</taxon>
        <taxon>Amphibia</taxon>
        <taxon>Batrachia</taxon>
        <taxon>Caudata</taxon>
        <taxon>Salamandroidea</taxon>
        <taxon>Salamandridae</taxon>
        <taxon>Pleurodelinae</taxon>
        <taxon>Pleurodeles</taxon>
    </lineage>
</organism>
<sequence length="146" mass="16808">MESIGRGVVSCTYKMINNNMPDTMAALRATLKQDLGELDDLEWEAALMHSRKVTTKARLRLIQFKILHRIYYIRQNLHQMGGPFTTMPAMCDAQWLLPAHTLGQSHNPNTLEQDNLRFVCDTGDDNPSRPEVRIARHPKRCRHPTK</sequence>
<dbReference type="EMBL" id="JANPWB010000002">
    <property type="protein sequence ID" value="KAJ1211401.1"/>
    <property type="molecule type" value="Genomic_DNA"/>
</dbReference>
<reference evidence="1" key="1">
    <citation type="journal article" date="2022" name="bioRxiv">
        <title>Sequencing and chromosome-scale assembly of the giantPleurodeles waltlgenome.</title>
        <authorList>
            <person name="Brown T."/>
            <person name="Elewa A."/>
            <person name="Iarovenko S."/>
            <person name="Subramanian E."/>
            <person name="Araus A.J."/>
            <person name="Petzold A."/>
            <person name="Susuki M."/>
            <person name="Suzuki K.-i.T."/>
            <person name="Hayashi T."/>
            <person name="Toyoda A."/>
            <person name="Oliveira C."/>
            <person name="Osipova E."/>
            <person name="Leigh N.D."/>
            <person name="Simon A."/>
            <person name="Yun M.H."/>
        </authorList>
    </citation>
    <scope>NUCLEOTIDE SEQUENCE</scope>
    <source>
        <strain evidence="1">20211129_DDA</strain>
        <tissue evidence="1">Liver</tissue>
    </source>
</reference>
<dbReference type="AlphaFoldDB" id="A0AAV7WEI2"/>
<name>A0AAV7WEI2_PLEWA</name>
<evidence type="ECO:0000313" key="1">
    <source>
        <dbReference type="EMBL" id="KAJ1211401.1"/>
    </source>
</evidence>
<comment type="caution">
    <text evidence="1">The sequence shown here is derived from an EMBL/GenBank/DDBJ whole genome shotgun (WGS) entry which is preliminary data.</text>
</comment>
<dbReference type="Proteomes" id="UP001066276">
    <property type="component" value="Chromosome 1_2"/>
</dbReference>